<evidence type="ECO:0000256" key="3">
    <source>
        <dbReference type="ARBA" id="ARBA00005300"/>
    </source>
</evidence>
<organism evidence="13">
    <name type="scientific">Desulfitobacterium hafniense</name>
    <name type="common">Desulfitobacterium frappieri</name>
    <dbReference type="NCBI Taxonomy" id="49338"/>
    <lineage>
        <taxon>Bacteria</taxon>
        <taxon>Bacillati</taxon>
        <taxon>Bacillota</taxon>
        <taxon>Clostridia</taxon>
        <taxon>Eubacteriales</taxon>
        <taxon>Desulfitobacteriaceae</taxon>
        <taxon>Desulfitobacterium</taxon>
    </lineage>
</organism>
<evidence type="ECO:0000256" key="9">
    <source>
        <dbReference type="ARBA" id="ARBA00022801"/>
    </source>
</evidence>
<comment type="similarity">
    <text evidence="3">Belongs to the RNase H family.</text>
</comment>
<keyword evidence="9 13" id="KW-0378">Hydrolase</keyword>
<dbReference type="Pfam" id="PF00075">
    <property type="entry name" value="RNase_H"/>
    <property type="match status" value="1"/>
</dbReference>
<dbReference type="GO" id="GO:0046872">
    <property type="term" value="F:metal ion binding"/>
    <property type="evidence" value="ECO:0007669"/>
    <property type="project" value="UniProtKB-KW"/>
</dbReference>
<reference evidence="13" key="1">
    <citation type="submission" date="2014-07" db="EMBL/GenBank/DDBJ databases">
        <authorList>
            <person name="Hornung V.Bastian."/>
        </authorList>
    </citation>
    <scope>NUCLEOTIDE SEQUENCE</scope>
    <source>
        <strain evidence="13">PCE-S</strain>
    </source>
</reference>
<dbReference type="CDD" id="cd09277">
    <property type="entry name" value="RNase_HI_bacteria_like"/>
    <property type="match status" value="1"/>
</dbReference>
<keyword evidence="10" id="KW-0460">Magnesium</keyword>
<evidence type="ECO:0000259" key="12">
    <source>
        <dbReference type="Pfam" id="PF01693"/>
    </source>
</evidence>
<dbReference type="EMBL" id="LOCK01000028">
    <property type="protein sequence ID" value="KTE91239.1"/>
    <property type="molecule type" value="Genomic_DNA"/>
</dbReference>
<dbReference type="InterPro" id="IPR036397">
    <property type="entry name" value="RNaseH_sf"/>
</dbReference>
<feature type="domain" description="RNase H type-1" evidence="11">
    <location>
        <begin position="73"/>
        <end position="201"/>
    </location>
</feature>
<dbReference type="OrthoDB" id="9811552at2"/>
<evidence type="ECO:0000256" key="5">
    <source>
        <dbReference type="ARBA" id="ARBA00017721"/>
    </source>
</evidence>
<dbReference type="SMR" id="A0A098AZ41"/>
<evidence type="ECO:0000256" key="1">
    <source>
        <dbReference type="ARBA" id="ARBA00001946"/>
    </source>
</evidence>
<dbReference type="RefSeq" id="WP_005812143.1">
    <property type="nucleotide sequence ID" value="NZ_CABKQQ010000036.1"/>
</dbReference>
<evidence type="ECO:0000256" key="10">
    <source>
        <dbReference type="ARBA" id="ARBA00022842"/>
    </source>
</evidence>
<dbReference type="EMBL" id="LK996017">
    <property type="protein sequence ID" value="CDX01853.1"/>
    <property type="molecule type" value="Genomic_DNA"/>
</dbReference>
<proteinExistence type="inferred from homology"/>
<dbReference type="Pfam" id="PF01693">
    <property type="entry name" value="Cauli_VI"/>
    <property type="match status" value="1"/>
</dbReference>
<evidence type="ECO:0000313" key="15">
    <source>
        <dbReference type="Proteomes" id="UP000054623"/>
    </source>
</evidence>
<evidence type="ECO:0000313" key="13">
    <source>
        <dbReference type="EMBL" id="CDX01853.1"/>
    </source>
</evidence>
<evidence type="ECO:0000256" key="8">
    <source>
        <dbReference type="ARBA" id="ARBA00022759"/>
    </source>
</evidence>
<keyword evidence="8" id="KW-0255">Endonuclease</keyword>
<evidence type="ECO:0000256" key="4">
    <source>
        <dbReference type="ARBA" id="ARBA00012180"/>
    </source>
</evidence>
<reference evidence="14 15" key="2">
    <citation type="submission" date="2015-12" db="EMBL/GenBank/DDBJ databases">
        <title>Draft Genome Sequence of Desulfitobacterium hafniense Strain DH, a Sulfate-reducing Bacterium Isolated from Paddy Soils.</title>
        <authorList>
            <person name="Bao P."/>
            <person name="Zhang X."/>
            <person name="Li G."/>
        </authorList>
    </citation>
    <scope>NUCLEOTIDE SEQUENCE [LARGE SCALE GENOMIC DNA]</scope>
    <source>
        <strain evidence="14 15">DH</strain>
    </source>
</reference>
<dbReference type="InterPro" id="IPR037056">
    <property type="entry name" value="RNase_H1_N_sf"/>
</dbReference>
<dbReference type="PATRIC" id="fig|49338.4.peg.2117"/>
<name>A0A098AZ41_DESHA</name>
<dbReference type="Proteomes" id="UP000054623">
    <property type="component" value="Unassembled WGS sequence"/>
</dbReference>
<dbReference type="GO" id="GO:0003677">
    <property type="term" value="F:DNA binding"/>
    <property type="evidence" value="ECO:0007669"/>
    <property type="project" value="UniProtKB-KW"/>
</dbReference>
<evidence type="ECO:0000313" key="14">
    <source>
        <dbReference type="EMBL" id="KTE91239.1"/>
    </source>
</evidence>
<dbReference type="InterPro" id="IPR012337">
    <property type="entry name" value="RNaseH-like_sf"/>
</dbReference>
<keyword evidence="7" id="KW-0479">Metal-binding</keyword>
<sequence>MGIHKPKFYAVRAGRDKGVFSSWEECRKAIYGFSGAVYRSFPTLEEAQAWFKGETLSDPLKAEDDSLRDDRTEYDVYTDGSYVNGQYAWAYAFVKDGKVHYEDADVGKNPAAATMRNVAGEIAAALYAVKKASQLGVKIRILHDYAGIAFWATGEWKAKNEFTQAYAKLMNQYRGIYSFEKVKAHSGNEFNDYVDMKAKSALGIRD</sequence>
<dbReference type="InterPro" id="IPR002156">
    <property type="entry name" value="RNaseH_domain"/>
</dbReference>
<accession>A0A098AZ41</accession>
<dbReference type="GO" id="GO:0004523">
    <property type="term" value="F:RNA-DNA hybrid ribonuclease activity"/>
    <property type="evidence" value="ECO:0007669"/>
    <property type="project" value="UniProtKB-EC"/>
</dbReference>
<dbReference type="InterPro" id="IPR011320">
    <property type="entry name" value="RNase_H1_N"/>
</dbReference>
<feature type="domain" description="Ribonuclease H1 N-terminal" evidence="12">
    <location>
        <begin position="7"/>
        <end position="50"/>
    </location>
</feature>
<evidence type="ECO:0000256" key="6">
    <source>
        <dbReference type="ARBA" id="ARBA00022722"/>
    </source>
</evidence>
<dbReference type="EC" id="3.1.26.4" evidence="4"/>
<dbReference type="Gene3D" id="3.40.970.10">
    <property type="entry name" value="Ribonuclease H1, N-terminal domain"/>
    <property type="match status" value="1"/>
</dbReference>
<dbReference type="InterPro" id="IPR009027">
    <property type="entry name" value="Ribosomal_bL9/RNase_H1_N"/>
</dbReference>
<keyword evidence="14" id="KW-0238">DNA-binding</keyword>
<evidence type="ECO:0000256" key="7">
    <source>
        <dbReference type="ARBA" id="ARBA00022723"/>
    </source>
</evidence>
<comment type="cofactor">
    <cofactor evidence="1">
        <name>Mg(2+)</name>
        <dbReference type="ChEBI" id="CHEBI:18420"/>
    </cofactor>
</comment>
<evidence type="ECO:0000256" key="2">
    <source>
        <dbReference type="ARBA" id="ARBA00004065"/>
    </source>
</evidence>
<dbReference type="AlphaFoldDB" id="A0A098AZ41"/>
<dbReference type="FunFam" id="3.40.970.10:FF:000002">
    <property type="entry name" value="Ribonuclease H"/>
    <property type="match status" value="1"/>
</dbReference>
<comment type="function">
    <text evidence="2">Endonuclease that specifically degrades the RNA of RNA-DNA hybrids.</text>
</comment>
<dbReference type="OMA" id="KWCTGEW"/>
<evidence type="ECO:0000259" key="11">
    <source>
        <dbReference type="Pfam" id="PF00075"/>
    </source>
</evidence>
<dbReference type="Gene3D" id="3.30.420.10">
    <property type="entry name" value="Ribonuclease H-like superfamily/Ribonuclease H"/>
    <property type="match status" value="1"/>
</dbReference>
<keyword evidence="6" id="KW-0540">Nuclease</keyword>
<protein>
    <recommendedName>
        <fullName evidence="5">Ribonuclease H</fullName>
        <ecNumber evidence="4">3.1.26.4</ecNumber>
    </recommendedName>
</protein>
<dbReference type="SUPFAM" id="SSF53098">
    <property type="entry name" value="Ribonuclease H-like"/>
    <property type="match status" value="1"/>
</dbReference>
<gene>
    <name evidence="14" type="ORF">AT727_06495</name>
    <name evidence="13" type="ORF">DPCES_1966</name>
</gene>
<dbReference type="SUPFAM" id="SSF55658">
    <property type="entry name" value="L9 N-domain-like"/>
    <property type="match status" value="1"/>
</dbReference>